<protein>
    <submittedName>
        <fullName evidence="2">Uncharacterized protein</fullName>
    </submittedName>
</protein>
<dbReference type="EMBL" id="JAHZSV010000001">
    <property type="protein sequence ID" value="MBW8198343.1"/>
    <property type="molecule type" value="Genomic_DNA"/>
</dbReference>
<organism evidence="2 3">
    <name type="scientific">Flagellimonas abyssi</name>
    <dbReference type="NCBI Taxonomy" id="2864871"/>
    <lineage>
        <taxon>Bacteria</taxon>
        <taxon>Pseudomonadati</taxon>
        <taxon>Bacteroidota</taxon>
        <taxon>Flavobacteriia</taxon>
        <taxon>Flavobacteriales</taxon>
        <taxon>Flavobacteriaceae</taxon>
        <taxon>Flagellimonas</taxon>
    </lineage>
</organism>
<keyword evidence="3" id="KW-1185">Reference proteome</keyword>
<evidence type="ECO:0000256" key="1">
    <source>
        <dbReference type="SAM" id="Phobius"/>
    </source>
</evidence>
<comment type="caution">
    <text evidence="2">The sequence shown here is derived from an EMBL/GenBank/DDBJ whole genome shotgun (WGS) entry which is preliminary data.</text>
</comment>
<keyword evidence="1" id="KW-0812">Transmembrane</keyword>
<dbReference type="Proteomes" id="UP001196136">
    <property type="component" value="Unassembled WGS sequence"/>
</dbReference>
<dbReference type="RefSeq" id="WP_220112095.1">
    <property type="nucleotide sequence ID" value="NZ_JAHZSV010000001.1"/>
</dbReference>
<evidence type="ECO:0000313" key="2">
    <source>
        <dbReference type="EMBL" id="MBW8198343.1"/>
    </source>
</evidence>
<gene>
    <name evidence="2" type="ORF">K1F36_00775</name>
</gene>
<feature type="transmembrane region" description="Helical" evidence="1">
    <location>
        <begin position="124"/>
        <end position="147"/>
    </location>
</feature>
<reference evidence="2 3" key="1">
    <citation type="submission" date="2021-08" db="EMBL/GenBank/DDBJ databases">
        <title>Muricauda profundi sp. nov., a marine bacterium isolated from deep seawater of the Mariana Trench.</title>
        <authorList>
            <person name="Wei Y."/>
        </authorList>
    </citation>
    <scope>NUCLEOTIDE SEQUENCE [LARGE SCALE GENOMIC DNA]</scope>
    <source>
        <strain evidence="2 3">W52</strain>
    </source>
</reference>
<evidence type="ECO:0000313" key="3">
    <source>
        <dbReference type="Proteomes" id="UP001196136"/>
    </source>
</evidence>
<name>A0ABS7EL87_9FLAO</name>
<keyword evidence="1" id="KW-0472">Membrane</keyword>
<keyword evidence="1" id="KW-1133">Transmembrane helix</keyword>
<proteinExistence type="predicted"/>
<accession>A0ABS7EL87</accession>
<sequence length="184" mass="21031">MAGKFKFTFFLFGMVSMLSYSQEKDNLVELLTEVNLQIETKVLTDYCNCNDKKQFIESYQQVAIKFNKIINKHMANLSELKTRNALNEFGRINNPDFVANNPSLKNALNELKKFQNQNCDNNKAFWPAAITIAEITGIASSVIGLINEGKKRRDAQRDKLIAILETLKIPSIQNYKCEKESKPD</sequence>